<reference evidence="1 2" key="1">
    <citation type="submission" date="2021-03" db="EMBL/GenBank/DDBJ databases">
        <title>Flavobacterium Flabelliformis Sp. Nov. And Flavobacterium Geliluteum Sp. Nov., Two Novel Multidrug Resistant Psychrophilic Species Isolated From Antarctica.</title>
        <authorList>
            <person name="Kralova S."/>
            <person name="Busse H.J."/>
            <person name="Bezdicek M."/>
            <person name="Nykrynova M."/>
            <person name="Kroupova E."/>
            <person name="Krsek D."/>
            <person name="Sedlacek I."/>
        </authorList>
    </citation>
    <scope>NUCLEOTIDE SEQUENCE [LARGE SCALE GENOMIC DNA]</scope>
    <source>
        <strain evidence="1 2">P7388</strain>
    </source>
</reference>
<protein>
    <submittedName>
        <fullName evidence="1">Uncharacterized protein</fullName>
    </submittedName>
</protein>
<sequence>MEGKDLYNSLVSKRDFSGNTADEYAQFLMTLFFHLGTDLFPLLESAKKESKVLSLKTELSNGNVLVDDYSVEDIILI</sequence>
<name>A0A940XBV3_9FLAO</name>
<comment type="caution">
    <text evidence="1">The sequence shown here is derived from an EMBL/GenBank/DDBJ whole genome shotgun (WGS) entry which is preliminary data.</text>
</comment>
<organism evidence="1 2">
    <name type="scientific">Flavobacterium geliluteum</name>
    <dbReference type="NCBI Taxonomy" id="2816120"/>
    <lineage>
        <taxon>Bacteria</taxon>
        <taxon>Pseudomonadati</taxon>
        <taxon>Bacteroidota</taxon>
        <taxon>Flavobacteriia</taxon>
        <taxon>Flavobacteriales</taxon>
        <taxon>Flavobacteriaceae</taxon>
        <taxon>Flavobacterium</taxon>
    </lineage>
</organism>
<dbReference type="EMBL" id="JAGFBV010000031">
    <property type="protein sequence ID" value="MBP4139637.1"/>
    <property type="molecule type" value="Genomic_DNA"/>
</dbReference>
<evidence type="ECO:0000313" key="1">
    <source>
        <dbReference type="EMBL" id="MBP4139637.1"/>
    </source>
</evidence>
<dbReference type="AlphaFoldDB" id="A0A940XBV3"/>
<evidence type="ECO:0000313" key="2">
    <source>
        <dbReference type="Proteomes" id="UP000675047"/>
    </source>
</evidence>
<proteinExistence type="predicted"/>
<accession>A0A940XBV3</accession>
<gene>
    <name evidence="1" type="ORF">J3495_16295</name>
</gene>
<dbReference type="RefSeq" id="WP_210667601.1">
    <property type="nucleotide sequence ID" value="NZ_JAGFBV010000031.1"/>
</dbReference>
<dbReference type="Proteomes" id="UP000675047">
    <property type="component" value="Unassembled WGS sequence"/>
</dbReference>
<keyword evidence="2" id="KW-1185">Reference proteome</keyword>